<evidence type="ECO:0000256" key="6">
    <source>
        <dbReference type="ARBA" id="ARBA00022642"/>
    </source>
</evidence>
<dbReference type="InterPro" id="IPR005248">
    <property type="entry name" value="NadD/NMNAT"/>
</dbReference>
<dbReference type="InterPro" id="IPR051182">
    <property type="entry name" value="Euk_NMN_adenylyltrnsfrase"/>
</dbReference>
<comment type="pathway">
    <text evidence="3">Cofactor biosynthesis; NAD(+) biosynthesis; deamido-NAD(+) from nicotinate D-ribonucleotide: step 1/1.</text>
</comment>
<accession>A0AAN6GMC5</accession>
<name>A0AAN6GMC5_9BASI</name>
<dbReference type="GO" id="GO:0009435">
    <property type="term" value="P:NAD+ biosynthetic process"/>
    <property type="evidence" value="ECO:0007669"/>
    <property type="project" value="InterPro"/>
</dbReference>
<comment type="caution">
    <text evidence="17">The sequence shown here is derived from an EMBL/GenBank/DDBJ whole genome shotgun (WGS) entry which is preliminary data.</text>
</comment>
<comment type="subcellular location">
    <subcellularLocation>
        <location evidence="1">Nucleus</location>
    </subcellularLocation>
</comment>
<feature type="compositionally biased region" description="Low complexity" evidence="15">
    <location>
        <begin position="105"/>
        <end position="123"/>
    </location>
</feature>
<dbReference type="InterPro" id="IPR014729">
    <property type="entry name" value="Rossmann-like_a/b/a_fold"/>
</dbReference>
<evidence type="ECO:0000256" key="4">
    <source>
        <dbReference type="ARBA" id="ARBA00007064"/>
    </source>
</evidence>
<dbReference type="EC" id="2.7.7.1" evidence="17"/>
<sequence length="492" mass="53438">MAGPPTTVSGPATSSSQGPPPAVMPRMTDSQPQPSPKGPPEPSQSQLRFAALSVQSFGLDSPPFTGAAGSEEESGSLSDADEAAFSLDPGVGPRSRHVMQDRGHAQAQAQAQAHEGAAAAAAEGEGEGNAPIPFVGRNPPAPNTDADDTLGGPAMSSYASSSGTHMMQPRSQISGSSEGRPSLEGRGGSASTLPAGHPGIQRRSSRAADKWPRQGLTKDTYHFARHRLPREMRDSSKIPLVIVACGSFSPPTYLHLRIFEMAKDSVVESGKYELLAGYYSPVSDSYKKAGLAKAEHRVRMCELAVEKTSTWLMVDSWEAVQGEYQRTALVLDHFDKMLNGIDPITGARGGILLPNGERKRIKIMLLAGGDLIQSFGEPGVWAAADLHHILGKYGCFIIERTGADVWNFLLSHDLLWKYRTNLKIVKQTIYNDISSSKIRLFVKRGMSIKYLLPNSVINYIEHHKLYRLEEDPNEMVHDGDWEEYARHEDDAV</sequence>
<evidence type="ECO:0000256" key="3">
    <source>
        <dbReference type="ARBA" id="ARBA00005019"/>
    </source>
</evidence>
<dbReference type="Proteomes" id="UP001176517">
    <property type="component" value="Unassembled WGS sequence"/>
</dbReference>
<comment type="pathway">
    <text evidence="2">Cofactor biosynthesis; NAD(+) biosynthesis; NAD(+) from nicotinamide D-ribonucleotide: step 1/1.</text>
</comment>
<evidence type="ECO:0000256" key="9">
    <source>
        <dbReference type="ARBA" id="ARBA00022741"/>
    </source>
</evidence>
<keyword evidence="5" id="KW-0597">Phosphoprotein</keyword>
<comment type="catalytic activity">
    <reaction evidence="13">
        <text>nicotinate beta-D-ribonucleotide + ATP + H(+) = deamido-NAD(+) + diphosphate</text>
        <dbReference type="Rhea" id="RHEA:22860"/>
        <dbReference type="ChEBI" id="CHEBI:15378"/>
        <dbReference type="ChEBI" id="CHEBI:30616"/>
        <dbReference type="ChEBI" id="CHEBI:33019"/>
        <dbReference type="ChEBI" id="CHEBI:57502"/>
        <dbReference type="ChEBI" id="CHEBI:58437"/>
        <dbReference type="EC" id="2.7.7.18"/>
    </reaction>
</comment>
<comment type="similarity">
    <text evidence="4">Belongs to the eukaryotic NMN adenylyltransferase family.</text>
</comment>
<evidence type="ECO:0000256" key="11">
    <source>
        <dbReference type="ARBA" id="ARBA00023027"/>
    </source>
</evidence>
<feature type="domain" description="Cytidyltransferase-like" evidence="16">
    <location>
        <begin position="243"/>
        <end position="439"/>
    </location>
</feature>
<feature type="compositionally biased region" description="Polar residues" evidence="15">
    <location>
        <begin position="157"/>
        <end position="179"/>
    </location>
</feature>
<feature type="compositionally biased region" description="Acidic residues" evidence="15">
    <location>
        <begin position="70"/>
        <end position="82"/>
    </location>
</feature>
<proteinExistence type="inferred from homology"/>
<reference evidence="17" key="1">
    <citation type="journal article" date="2023" name="PhytoFront">
        <title>Draft Genome Resources of Seven Strains of Tilletia horrida, Causal Agent of Kernel Smut of Rice.</title>
        <authorList>
            <person name="Khanal S."/>
            <person name="Antony Babu S."/>
            <person name="Zhou X.G."/>
        </authorList>
    </citation>
    <scope>NUCLEOTIDE SEQUENCE</scope>
    <source>
        <strain evidence="17">TX6</strain>
    </source>
</reference>
<evidence type="ECO:0000256" key="2">
    <source>
        <dbReference type="ARBA" id="ARBA00004658"/>
    </source>
</evidence>
<evidence type="ECO:0000256" key="14">
    <source>
        <dbReference type="ARBA" id="ARBA00049001"/>
    </source>
</evidence>
<dbReference type="CDD" id="cd09286">
    <property type="entry name" value="NMNAT_Eukarya"/>
    <property type="match status" value="1"/>
</dbReference>
<feature type="compositionally biased region" description="Polar residues" evidence="15">
    <location>
        <begin position="1"/>
        <end position="17"/>
    </location>
</feature>
<dbReference type="InterPro" id="IPR004821">
    <property type="entry name" value="Cyt_trans-like"/>
</dbReference>
<evidence type="ECO:0000256" key="15">
    <source>
        <dbReference type="SAM" id="MobiDB-lite"/>
    </source>
</evidence>
<evidence type="ECO:0000256" key="10">
    <source>
        <dbReference type="ARBA" id="ARBA00022840"/>
    </source>
</evidence>
<dbReference type="NCBIfam" id="TIGR00482">
    <property type="entry name" value="nicotinate (nicotinamide) nucleotide adenylyltransferase"/>
    <property type="match status" value="1"/>
</dbReference>
<keyword evidence="8 17" id="KW-0548">Nucleotidyltransferase</keyword>
<evidence type="ECO:0000256" key="5">
    <source>
        <dbReference type="ARBA" id="ARBA00022553"/>
    </source>
</evidence>
<keyword evidence="18" id="KW-1185">Reference proteome</keyword>
<dbReference type="PANTHER" id="PTHR12039:SF0">
    <property type="entry name" value="NICOTINAMIDE-NUCLEOTIDE ADENYLYLTRANSFERASE"/>
    <property type="match status" value="1"/>
</dbReference>
<keyword evidence="11" id="KW-0520">NAD</keyword>
<evidence type="ECO:0000313" key="18">
    <source>
        <dbReference type="Proteomes" id="UP001176517"/>
    </source>
</evidence>
<evidence type="ECO:0000256" key="1">
    <source>
        <dbReference type="ARBA" id="ARBA00004123"/>
    </source>
</evidence>
<comment type="catalytic activity">
    <reaction evidence="14">
        <text>beta-nicotinamide D-ribonucleotide + ATP + H(+) = diphosphate + NAD(+)</text>
        <dbReference type="Rhea" id="RHEA:21360"/>
        <dbReference type="ChEBI" id="CHEBI:14649"/>
        <dbReference type="ChEBI" id="CHEBI:15378"/>
        <dbReference type="ChEBI" id="CHEBI:30616"/>
        <dbReference type="ChEBI" id="CHEBI:33019"/>
        <dbReference type="ChEBI" id="CHEBI:57540"/>
        <dbReference type="EC" id="2.7.7.1"/>
    </reaction>
</comment>
<dbReference type="FunFam" id="3.40.50.620:FF:000074">
    <property type="entry name" value="Nicotinamide-nucleotide adenylyltransferase"/>
    <property type="match status" value="1"/>
</dbReference>
<dbReference type="PANTHER" id="PTHR12039">
    <property type="entry name" value="NICOTINAMIDE MONONUCLEOTIDE ADENYLYLTRANSFERASE"/>
    <property type="match status" value="1"/>
</dbReference>
<dbReference type="EMBL" id="JAPDMZ010000142">
    <property type="protein sequence ID" value="KAK0548195.1"/>
    <property type="molecule type" value="Genomic_DNA"/>
</dbReference>
<dbReference type="GO" id="GO:0005634">
    <property type="term" value="C:nucleus"/>
    <property type="evidence" value="ECO:0007669"/>
    <property type="project" value="UniProtKB-SubCell"/>
</dbReference>
<dbReference type="InterPro" id="IPR045094">
    <property type="entry name" value="NMNAT_euk"/>
</dbReference>
<evidence type="ECO:0000256" key="12">
    <source>
        <dbReference type="ARBA" id="ARBA00023242"/>
    </source>
</evidence>
<dbReference type="GO" id="GO:0005524">
    <property type="term" value="F:ATP binding"/>
    <property type="evidence" value="ECO:0007669"/>
    <property type="project" value="UniProtKB-KW"/>
</dbReference>
<keyword evidence="6" id="KW-0662">Pyridine nucleotide biosynthesis</keyword>
<dbReference type="AlphaFoldDB" id="A0AAN6GMC5"/>
<dbReference type="SUPFAM" id="SSF52374">
    <property type="entry name" value="Nucleotidylyl transferase"/>
    <property type="match status" value="1"/>
</dbReference>
<keyword evidence="9" id="KW-0547">Nucleotide-binding</keyword>
<evidence type="ECO:0000259" key="16">
    <source>
        <dbReference type="Pfam" id="PF01467"/>
    </source>
</evidence>
<keyword evidence="7 17" id="KW-0808">Transferase</keyword>
<evidence type="ECO:0000313" key="17">
    <source>
        <dbReference type="EMBL" id="KAK0548195.1"/>
    </source>
</evidence>
<feature type="region of interest" description="Disordered" evidence="15">
    <location>
        <begin position="1"/>
        <end position="214"/>
    </location>
</feature>
<keyword evidence="12" id="KW-0539">Nucleus</keyword>
<gene>
    <name evidence="17" type="primary">NMA1</name>
    <name evidence="17" type="ORF">OC846_004586</name>
</gene>
<evidence type="ECO:0000256" key="7">
    <source>
        <dbReference type="ARBA" id="ARBA00022679"/>
    </source>
</evidence>
<protein>
    <submittedName>
        <fullName evidence="17">Nicotinamide/nicotinic acid mononucleotide adenylyltransferase 1</fullName>
        <ecNumber evidence="17">2.7.7.1</ecNumber>
    </submittedName>
</protein>
<dbReference type="GO" id="GO:0000309">
    <property type="term" value="F:nicotinamide-nucleotide adenylyltransferase activity"/>
    <property type="evidence" value="ECO:0007669"/>
    <property type="project" value="UniProtKB-EC"/>
</dbReference>
<evidence type="ECO:0000256" key="13">
    <source>
        <dbReference type="ARBA" id="ARBA00048721"/>
    </source>
</evidence>
<dbReference type="Gene3D" id="3.40.50.620">
    <property type="entry name" value="HUPs"/>
    <property type="match status" value="1"/>
</dbReference>
<dbReference type="GO" id="GO:0004515">
    <property type="term" value="F:nicotinate-nucleotide adenylyltransferase activity"/>
    <property type="evidence" value="ECO:0007669"/>
    <property type="project" value="UniProtKB-EC"/>
</dbReference>
<dbReference type="Pfam" id="PF01467">
    <property type="entry name" value="CTP_transf_like"/>
    <property type="match status" value="1"/>
</dbReference>
<feature type="compositionally biased region" description="Pro residues" evidence="15">
    <location>
        <begin position="33"/>
        <end position="42"/>
    </location>
</feature>
<organism evidence="17 18">
    <name type="scientific">Tilletia horrida</name>
    <dbReference type="NCBI Taxonomy" id="155126"/>
    <lineage>
        <taxon>Eukaryota</taxon>
        <taxon>Fungi</taxon>
        <taxon>Dikarya</taxon>
        <taxon>Basidiomycota</taxon>
        <taxon>Ustilaginomycotina</taxon>
        <taxon>Exobasidiomycetes</taxon>
        <taxon>Tilletiales</taxon>
        <taxon>Tilletiaceae</taxon>
        <taxon>Tilletia</taxon>
    </lineage>
</organism>
<evidence type="ECO:0000256" key="8">
    <source>
        <dbReference type="ARBA" id="ARBA00022695"/>
    </source>
</evidence>
<keyword evidence="10" id="KW-0067">ATP-binding</keyword>